<dbReference type="Gene3D" id="3.90.1410.10">
    <property type="entry name" value="set domain protein methyltransferase, domain 1"/>
    <property type="match status" value="1"/>
</dbReference>
<keyword evidence="3" id="KW-1185">Reference proteome</keyword>
<dbReference type="SUPFAM" id="SSF82199">
    <property type="entry name" value="SET domain"/>
    <property type="match status" value="1"/>
</dbReference>
<dbReference type="PANTHER" id="PTHR13271:SF135">
    <property type="entry name" value="SET DOMAIN PROTEIN (AFU_ORTHOLOGUE AFUA_4G11040)"/>
    <property type="match status" value="1"/>
</dbReference>
<accession>A0AA38X7B7</accession>
<dbReference type="GO" id="GO:0016279">
    <property type="term" value="F:protein-lysine N-methyltransferase activity"/>
    <property type="evidence" value="ECO:0007669"/>
    <property type="project" value="TreeGrafter"/>
</dbReference>
<reference evidence="2" key="1">
    <citation type="submission" date="2022-10" db="EMBL/GenBank/DDBJ databases">
        <title>Culturing micro-colonial fungi from biological soil crusts in the Mojave desert and describing Neophaeococcomyces mojavensis, and introducing the new genera and species Taxawa tesnikishii.</title>
        <authorList>
            <person name="Kurbessoian T."/>
            <person name="Stajich J.E."/>
        </authorList>
    </citation>
    <scope>NUCLEOTIDE SEQUENCE</scope>
    <source>
        <strain evidence="2">TK_41</strain>
    </source>
</reference>
<organism evidence="2 3">
    <name type="scientific">Cladophialophora chaetospira</name>
    <dbReference type="NCBI Taxonomy" id="386627"/>
    <lineage>
        <taxon>Eukaryota</taxon>
        <taxon>Fungi</taxon>
        <taxon>Dikarya</taxon>
        <taxon>Ascomycota</taxon>
        <taxon>Pezizomycotina</taxon>
        <taxon>Eurotiomycetes</taxon>
        <taxon>Chaetothyriomycetidae</taxon>
        <taxon>Chaetothyriales</taxon>
        <taxon>Herpotrichiellaceae</taxon>
        <taxon>Cladophialophora</taxon>
    </lineage>
</organism>
<evidence type="ECO:0008006" key="4">
    <source>
        <dbReference type="Google" id="ProtNLM"/>
    </source>
</evidence>
<proteinExistence type="predicted"/>
<feature type="compositionally biased region" description="Basic and acidic residues" evidence="1">
    <location>
        <begin position="490"/>
        <end position="501"/>
    </location>
</feature>
<evidence type="ECO:0000313" key="2">
    <source>
        <dbReference type="EMBL" id="KAJ9608136.1"/>
    </source>
</evidence>
<dbReference type="InterPro" id="IPR046341">
    <property type="entry name" value="SET_dom_sf"/>
</dbReference>
<gene>
    <name evidence="2" type="ORF">H2200_007124</name>
</gene>
<dbReference type="PANTHER" id="PTHR13271">
    <property type="entry name" value="UNCHARACTERIZED PUTATIVE METHYLTRANSFERASE"/>
    <property type="match status" value="1"/>
</dbReference>
<sequence>MEPDESTLNQDVVDSLPESNTPPLRMTATDTAVSEDVFDKHRQLIGWVLDNDGYLEPNAQIAFSARKGYHVVVAEGATLANGTRIASCPMSTTLSVLNALNIHPFSNHGVAFPDAFLRTQCRTGTESLQAFYLMEHLVLGNTSFWAPYIATLPTVEDITAMQFEEEADVMWLEGTNLKGGLSTQTAKWKEMYLQGSGQLRQLGWANALNGSYTWYACRRSSSTTLTYKGTSRPKFRWAATIFGSRSFTSQVLDATLPADCARLNRRKDYEPYDIVKLFSDRFGVLLPLLDLLNHRPGAQVEWQARYNFVGLQILEIYESGQELCNNYGPRDNEGLLLAYGFVIENNPFDHLVISIKAPAGSPLDIARKVWKQDLRSDPERRCFIFDHKHPESTSAVALETSLFSFDLLDSISILCANEREIQSMNTRSQSLFSFCLGKTPKFEDGRIILATLSQLLRECSARATRLRETDPCRAADPNSAKNDSGNAKNADLEHAGAKERSANVAEAESPKIENHTVPIHGREPANSKQRNAKVYRDSQLEIVETAVALCKFVLTKAVSAAFDMERVLLAISNQISEAALENLRTLVSRHSRLTSPGELLDANAMVEMVPNSDRLRKCLSELAQHLAAAGGPPNTSKSQLAVALSALYSEYSQGVKLPHRVAEWIKQLEAWYPPDPTTWAYVPTSGPWALGEEPPPELSSLLTARATLSPTLSPTESAVKRWLRPENICWGWNVMEEERVPVPTSVAEPDAVGADLETTSTMIYWQRY</sequence>
<feature type="region of interest" description="Disordered" evidence="1">
    <location>
        <begin position="1"/>
        <end position="26"/>
    </location>
</feature>
<dbReference type="AlphaFoldDB" id="A0AA38X7B7"/>
<comment type="caution">
    <text evidence="2">The sequence shown here is derived from an EMBL/GenBank/DDBJ whole genome shotgun (WGS) entry which is preliminary data.</text>
</comment>
<evidence type="ECO:0000256" key="1">
    <source>
        <dbReference type="SAM" id="MobiDB-lite"/>
    </source>
</evidence>
<dbReference type="Proteomes" id="UP001172673">
    <property type="component" value="Unassembled WGS sequence"/>
</dbReference>
<evidence type="ECO:0000313" key="3">
    <source>
        <dbReference type="Proteomes" id="UP001172673"/>
    </source>
</evidence>
<feature type="region of interest" description="Disordered" evidence="1">
    <location>
        <begin position="467"/>
        <end position="509"/>
    </location>
</feature>
<dbReference type="InterPro" id="IPR050600">
    <property type="entry name" value="SETD3_SETD6_MTase"/>
</dbReference>
<dbReference type="EMBL" id="JAPDRK010000010">
    <property type="protein sequence ID" value="KAJ9608136.1"/>
    <property type="molecule type" value="Genomic_DNA"/>
</dbReference>
<protein>
    <recommendedName>
        <fullName evidence="4">SET domain-containing protein</fullName>
    </recommendedName>
</protein>
<name>A0AA38X7B7_9EURO</name>